<protein>
    <submittedName>
        <fullName evidence="1">Pectine lyase</fullName>
    </submittedName>
</protein>
<dbReference type="RefSeq" id="WP_015352435.1">
    <property type="nucleotide sequence ID" value="NC_020126.1"/>
</dbReference>
<dbReference type="AlphaFoldDB" id="L7UGT1"/>
<sequence>MNGDLTRSTFDPSDEFTSVRAQQGRVMLDVDHNEQVDIQLHDTRSGRMDLVGGSGAPTDAAGFGVTLSGGQPVLGVGRYLVDGIRVANSAQVNLAQPQPFLPVSSLPSTEGAWLAYLEVWERPLTAVEEPSIREVALGGPDTTLREQRVWQVRWLRVGNGGTGDCSTAATALQNLGLTYDGTLQPRLAPSAASGPCIVSEASDFRGLENQLYRVEVHAGNIGPDGAPTGLAPSIKWSRDNGAIIASAVGLVTSSPLVLQVDRLGPGGAAGFEIGGTIEVKGEAEVLTGVPGILARIDDVQADTLRLTLLGSTLAQLQATLAGKRVVVRRWDSVGAVGIVNNTFLPLGTDGLQVRFDTTKRYRTGDFWLIPARTAALPGTGKQLDWPLANGSPTDFETRPAQGVVRHRVPLALLDRTGAGGWAVRSDCRKLFPPLTTLWTLTSAGGDGQHGRGEEWLPAPLAVVVTHGSAPIAGARVRFRVTSGGGQISAAAPAAPAPAGQIDVTTDASGIARVYMRLGAGPSKGLASAVWEPALAQTVEAVRLGPNNAPIGAPISFVAQTANQLNLHIVGGNGQQGRPGETLEVALRVRIDDGIRPIENAVVEFTVLNRIFNGQGLNEDQGGSVHASARFVSGEKWTNGVRYHTVRTSTDSEGVAQVQWILGTLLDLTTQRIEARLVDRAGNATTVQTGLFLAQLALASEVVWQPNVAWLATVLQGPNRNAQEAIDELARRINVLQQESGHLNPFTGLQWRNTSNAYAALGPNTKVPSTSLAAIVFRDDLVPPGRNTGATTPHGGIRVYVELPYASHADVPLVLNLGGTVAKGTQGWEWRMSSAARSSISKYYNALIPVRVTVVPRWLPGGIDTDSTQVHEFSFEFVTPILG</sequence>
<dbReference type="HOGENOM" id="CLU_326483_0_0_7"/>
<keyword evidence="1" id="KW-0456">Lyase</keyword>
<accession>L7UGT1</accession>
<organism evidence="1 2">
    <name type="scientific">Myxococcus stipitatus (strain DSM 14675 / JCM 12634 / Mx s8)</name>
    <dbReference type="NCBI Taxonomy" id="1278073"/>
    <lineage>
        <taxon>Bacteria</taxon>
        <taxon>Pseudomonadati</taxon>
        <taxon>Myxococcota</taxon>
        <taxon>Myxococcia</taxon>
        <taxon>Myxococcales</taxon>
        <taxon>Cystobacterineae</taxon>
        <taxon>Myxococcaceae</taxon>
        <taxon>Myxococcus</taxon>
    </lineage>
</organism>
<dbReference type="PATRIC" id="fig|1278073.3.peg.7014"/>
<evidence type="ECO:0000313" key="1">
    <source>
        <dbReference type="EMBL" id="AGC48181.1"/>
    </source>
</evidence>
<dbReference type="InterPro" id="IPR045392">
    <property type="entry name" value="DUF6519"/>
</dbReference>
<reference evidence="1 2" key="1">
    <citation type="journal article" date="2013" name="Genome Announc.">
        <title>Complete genome sequence of Myxococcus stipitatus strain DSM 14675, a fruiting myxobacterium.</title>
        <authorList>
            <person name="Huntley S."/>
            <person name="Kneip S."/>
            <person name="Treuner-Lange A."/>
            <person name="Sogaard-Andersen L."/>
        </authorList>
    </citation>
    <scope>NUCLEOTIDE SEQUENCE [LARGE SCALE GENOMIC DNA]</scope>
    <source>
        <strain evidence="2">DSM 14675 / JCM 12634 / Mx s8</strain>
    </source>
</reference>
<proteinExistence type="predicted"/>
<dbReference type="EMBL" id="CP004025">
    <property type="protein sequence ID" value="AGC48181.1"/>
    <property type="molecule type" value="Genomic_DNA"/>
</dbReference>
<dbReference type="eggNOG" id="COG4447">
    <property type="taxonomic scope" value="Bacteria"/>
</dbReference>
<dbReference type="Pfam" id="PF20129">
    <property type="entry name" value="DUF6519"/>
    <property type="match status" value="2"/>
</dbReference>
<name>L7UGT1_MYXSD</name>
<evidence type="ECO:0000313" key="2">
    <source>
        <dbReference type="Proteomes" id="UP000011131"/>
    </source>
</evidence>
<dbReference type="GO" id="GO:0016829">
    <property type="term" value="F:lyase activity"/>
    <property type="evidence" value="ECO:0007669"/>
    <property type="project" value="UniProtKB-KW"/>
</dbReference>
<keyword evidence="2" id="KW-1185">Reference proteome</keyword>
<dbReference type="OrthoDB" id="134981at2"/>
<gene>
    <name evidence="1" type="ordered locus">MYSTI_06908</name>
</gene>
<dbReference type="Proteomes" id="UP000011131">
    <property type="component" value="Chromosome"/>
</dbReference>
<dbReference type="KEGG" id="msd:MYSTI_06908"/>
<dbReference type="STRING" id="1278073.MYSTI_06908"/>